<gene>
    <name evidence="1" type="ORF">EZS27_037713</name>
</gene>
<evidence type="ECO:0000313" key="1">
    <source>
        <dbReference type="EMBL" id="KAA6311096.1"/>
    </source>
</evidence>
<sequence>MDMQKWAQLFVANGYGFGKYWAGYVFGKSPKDPYFFYLTEQKMAVLSAGIDEDGERGVVVASEAFTLAELSVYFPLDYSKTSAIEWFQPVNVLLLCQKVESVRKSFIYYTWPVLKLNFISELNENTIVVYDRFVAKETLEYLKKEAASRKIGDKVEFWSMVKLLALGDRFGELAPKVCMESIPELMVIRKTAQYDVSSV</sequence>
<dbReference type="EMBL" id="SNRY01007102">
    <property type="protein sequence ID" value="KAA6311096.1"/>
    <property type="molecule type" value="Genomic_DNA"/>
</dbReference>
<dbReference type="AlphaFoldDB" id="A0A5J4PN90"/>
<accession>A0A5J4PN90</accession>
<proteinExistence type="predicted"/>
<protein>
    <submittedName>
        <fullName evidence="1">Uncharacterized protein</fullName>
    </submittedName>
</protein>
<comment type="caution">
    <text evidence="1">The sequence shown here is derived from an EMBL/GenBank/DDBJ whole genome shotgun (WGS) entry which is preliminary data.</text>
</comment>
<organism evidence="1">
    <name type="scientific">termite gut metagenome</name>
    <dbReference type="NCBI Taxonomy" id="433724"/>
    <lineage>
        <taxon>unclassified sequences</taxon>
        <taxon>metagenomes</taxon>
        <taxon>organismal metagenomes</taxon>
    </lineage>
</organism>
<name>A0A5J4PN90_9ZZZZ</name>
<reference evidence="1" key="1">
    <citation type="submission" date="2019-03" db="EMBL/GenBank/DDBJ databases">
        <title>Single cell metagenomics reveals metabolic interactions within the superorganism composed of flagellate Streblomastix strix and complex community of Bacteroidetes bacteria on its surface.</title>
        <authorList>
            <person name="Treitli S.C."/>
            <person name="Kolisko M."/>
            <person name="Husnik F."/>
            <person name="Keeling P."/>
            <person name="Hampl V."/>
        </authorList>
    </citation>
    <scope>NUCLEOTIDE SEQUENCE</scope>
    <source>
        <strain evidence="1">STM</strain>
    </source>
</reference>